<protein>
    <recommendedName>
        <fullName evidence="3">Outer membrane protein beta-barrel domain-containing protein</fullName>
    </recommendedName>
</protein>
<evidence type="ECO:0000313" key="2">
    <source>
        <dbReference type="Proteomes" id="UP000193396"/>
    </source>
</evidence>
<dbReference type="Pfam" id="PF10082">
    <property type="entry name" value="BBP2_2"/>
    <property type="match status" value="1"/>
</dbReference>
<sequence length="421" mass="47547">MIGAGHKTFLYVCCFVCSLASSLIPDTAAKSQTPNPHHDHPNDKDDRDAIIQIGLFDLRPTLSVSEEFSDNIFLSDRHKKSDQISRIAPALTLQSNWQRARLRLIALGEAGFYAQSDDDDYLDGETGISGGFDIGPALAIDGKLNLAQHHEDRGGNDIPTGATEPVLYTEQSGEIAIRYIAGDIRYRTVLARRNLDFDDSTLAGGTIGNNDDRDRTETRIVMRASYPLGRGRAVFGETAFNQREYTNLPDDQGIYRDSTGYRFYTGMTFDVTNLIDADIGAGWMTQIYEDPVLQTNEGLSLRATVNWHVTRLTTLDFRARRDIDETTVTGASGIISEEFDFGVDHELRRWLRLRFNGGYEQDHFEGTKRTDQILRLGAGLRYDLNRFADLDASWRFDERHSDETGHDYQRNRALLTLRLKM</sequence>
<dbReference type="AlphaFoldDB" id="A0A1Y2LGK8"/>
<gene>
    <name evidence="1" type="ORF">TALK_00825</name>
</gene>
<reference evidence="1 2" key="1">
    <citation type="submission" date="2014-03" db="EMBL/GenBank/DDBJ databases">
        <title>The draft genome sequence of Thalassospira alkalitolerans JCM 18968.</title>
        <authorList>
            <person name="Lai Q."/>
            <person name="Shao Z."/>
        </authorList>
    </citation>
    <scope>NUCLEOTIDE SEQUENCE [LARGE SCALE GENOMIC DNA]</scope>
    <source>
        <strain evidence="1 2">JCM 18968</strain>
    </source>
</reference>
<proteinExistence type="predicted"/>
<organism evidence="1 2">
    <name type="scientific">Thalassospira alkalitolerans</name>
    <dbReference type="NCBI Taxonomy" id="1293890"/>
    <lineage>
        <taxon>Bacteria</taxon>
        <taxon>Pseudomonadati</taxon>
        <taxon>Pseudomonadota</taxon>
        <taxon>Alphaproteobacteria</taxon>
        <taxon>Rhodospirillales</taxon>
        <taxon>Thalassospiraceae</taxon>
        <taxon>Thalassospira</taxon>
    </lineage>
</organism>
<dbReference type="Proteomes" id="UP000193396">
    <property type="component" value="Unassembled WGS sequence"/>
</dbReference>
<name>A0A1Y2LGK8_9PROT</name>
<dbReference type="STRING" id="1293890.TALK_00825"/>
<dbReference type="InterPro" id="IPR018759">
    <property type="entry name" value="BBP2_2"/>
</dbReference>
<evidence type="ECO:0000313" key="1">
    <source>
        <dbReference type="EMBL" id="OSQ50075.1"/>
    </source>
</evidence>
<dbReference type="EMBL" id="JFKB01000001">
    <property type="protein sequence ID" value="OSQ50075.1"/>
    <property type="molecule type" value="Genomic_DNA"/>
</dbReference>
<accession>A0A1Y2LGK8</accession>
<keyword evidence="2" id="KW-1185">Reference proteome</keyword>
<evidence type="ECO:0008006" key="3">
    <source>
        <dbReference type="Google" id="ProtNLM"/>
    </source>
</evidence>
<comment type="caution">
    <text evidence="1">The sequence shown here is derived from an EMBL/GenBank/DDBJ whole genome shotgun (WGS) entry which is preliminary data.</text>
</comment>